<name>A0A554LQ16_9BACT</name>
<organism evidence="1 2">
    <name type="scientific">Candidatus Berkelbacteria bacterium Athens1014_28</name>
    <dbReference type="NCBI Taxonomy" id="2017145"/>
    <lineage>
        <taxon>Bacteria</taxon>
        <taxon>Candidatus Berkelbacteria</taxon>
    </lineage>
</organism>
<dbReference type="InterPro" id="IPR003489">
    <property type="entry name" value="RHF/RaiA"/>
</dbReference>
<evidence type="ECO:0000313" key="1">
    <source>
        <dbReference type="EMBL" id="TSC94953.1"/>
    </source>
</evidence>
<accession>A0A554LQ16</accession>
<reference evidence="1 2" key="1">
    <citation type="submission" date="2017-07" db="EMBL/GenBank/DDBJ databases">
        <title>Mechanisms for carbon and nitrogen cycling indicate functional differentiation within the Candidate Phyla Radiation.</title>
        <authorList>
            <person name="Danczak R.E."/>
            <person name="Johnston M.D."/>
            <person name="Kenah C."/>
            <person name="Slattery M."/>
            <person name="Wrighton K.C."/>
            <person name="Wilkins M.J."/>
        </authorList>
    </citation>
    <scope>NUCLEOTIDE SEQUENCE [LARGE SCALE GENOMIC DNA]</scope>
    <source>
        <strain evidence="1">Athens1014_28</strain>
    </source>
</reference>
<dbReference type="Proteomes" id="UP000316495">
    <property type="component" value="Unassembled WGS sequence"/>
</dbReference>
<dbReference type="InterPro" id="IPR036567">
    <property type="entry name" value="RHF-like"/>
</dbReference>
<evidence type="ECO:0008006" key="3">
    <source>
        <dbReference type="Google" id="ProtNLM"/>
    </source>
</evidence>
<protein>
    <recommendedName>
        <fullName evidence="3">Ribosomal subunit interface protein</fullName>
    </recommendedName>
</protein>
<dbReference type="Gene3D" id="3.30.160.100">
    <property type="entry name" value="Ribosome hibernation promotion factor-like"/>
    <property type="match status" value="1"/>
</dbReference>
<sequence>MQINVTTRDVIITARQKSEIEKRVSRLNKYLKNEDPVVVSVALIDDSGPNKTGVTQTVKIDVSCPNLSVHVEEKKNNLMKAFVRAFSSVDRQIRDRHQKEIKKSRRGGRFDKVFGILGKFRRRK</sequence>
<dbReference type="AlphaFoldDB" id="A0A554LQ16"/>
<gene>
    <name evidence="1" type="ORF">Athens101428_78</name>
</gene>
<proteinExistence type="predicted"/>
<dbReference type="NCBIfam" id="TIGR00741">
    <property type="entry name" value="yfiA"/>
    <property type="match status" value="1"/>
</dbReference>
<dbReference type="SUPFAM" id="SSF69754">
    <property type="entry name" value="Ribosome binding protein Y (YfiA homologue)"/>
    <property type="match status" value="1"/>
</dbReference>
<dbReference type="EMBL" id="VMGN01000003">
    <property type="protein sequence ID" value="TSC94953.1"/>
    <property type="molecule type" value="Genomic_DNA"/>
</dbReference>
<evidence type="ECO:0000313" key="2">
    <source>
        <dbReference type="Proteomes" id="UP000316495"/>
    </source>
</evidence>
<dbReference type="Pfam" id="PF02482">
    <property type="entry name" value="Ribosomal_S30AE"/>
    <property type="match status" value="1"/>
</dbReference>
<comment type="caution">
    <text evidence="1">The sequence shown here is derived from an EMBL/GenBank/DDBJ whole genome shotgun (WGS) entry which is preliminary data.</text>
</comment>